<evidence type="ECO:0000259" key="6">
    <source>
        <dbReference type="Pfam" id="PF02776"/>
    </source>
</evidence>
<evidence type="ECO:0000256" key="2">
    <source>
        <dbReference type="ARBA" id="ARBA00023052"/>
    </source>
</evidence>
<evidence type="ECO:0000256" key="1">
    <source>
        <dbReference type="ARBA" id="ARBA00007812"/>
    </source>
</evidence>
<dbReference type="Gene3D" id="3.40.50.970">
    <property type="match status" value="2"/>
</dbReference>
<dbReference type="RefSeq" id="WP_204732563.1">
    <property type="nucleotide sequence ID" value="NZ_JAVDWE010000002.1"/>
</dbReference>
<dbReference type="SUPFAM" id="SSF52518">
    <property type="entry name" value="Thiamin diphosphate-binding fold (THDP-binding)"/>
    <property type="match status" value="2"/>
</dbReference>
<dbReference type="PANTHER" id="PTHR18968:SF133">
    <property type="entry name" value="BENZOYLFORMATE DECARBOXYLASE"/>
    <property type="match status" value="1"/>
</dbReference>
<feature type="domain" description="Thiamine pyrophosphate enzyme central" evidence="4">
    <location>
        <begin position="193"/>
        <end position="328"/>
    </location>
</feature>
<dbReference type="NCBIfam" id="NF005485">
    <property type="entry name" value="PRK07092.1"/>
    <property type="match status" value="1"/>
</dbReference>
<evidence type="ECO:0000259" key="4">
    <source>
        <dbReference type="Pfam" id="PF00205"/>
    </source>
</evidence>
<keyword evidence="7" id="KW-0456">Lyase</keyword>
<accession>A0ABU1V7Z4</accession>
<evidence type="ECO:0000313" key="7">
    <source>
        <dbReference type="EMBL" id="MDR7093584.1"/>
    </source>
</evidence>
<proteinExistence type="inferred from homology"/>
<dbReference type="EMBL" id="JAVDWE010000002">
    <property type="protein sequence ID" value="MDR7093584.1"/>
    <property type="molecule type" value="Genomic_DNA"/>
</dbReference>
<dbReference type="CDD" id="cd02002">
    <property type="entry name" value="TPP_BFDC"/>
    <property type="match status" value="1"/>
</dbReference>
<comment type="caution">
    <text evidence="7">The sequence shown here is derived from an EMBL/GenBank/DDBJ whole genome shotgun (WGS) entry which is preliminary data.</text>
</comment>
<name>A0ABU1V7Z4_9BURK</name>
<evidence type="ECO:0000259" key="5">
    <source>
        <dbReference type="Pfam" id="PF02775"/>
    </source>
</evidence>
<dbReference type="PANTHER" id="PTHR18968">
    <property type="entry name" value="THIAMINE PYROPHOSPHATE ENZYMES"/>
    <property type="match status" value="1"/>
</dbReference>
<evidence type="ECO:0000256" key="3">
    <source>
        <dbReference type="RuleBase" id="RU362132"/>
    </source>
</evidence>
<feature type="domain" description="Thiamine pyrophosphate enzyme TPP-binding" evidence="5">
    <location>
        <begin position="383"/>
        <end position="526"/>
    </location>
</feature>
<dbReference type="CDD" id="cd07035">
    <property type="entry name" value="TPP_PYR_POX_like"/>
    <property type="match status" value="1"/>
</dbReference>
<dbReference type="InterPro" id="IPR029035">
    <property type="entry name" value="DHS-like_NAD/FAD-binding_dom"/>
</dbReference>
<dbReference type="GO" id="GO:0050695">
    <property type="term" value="F:benzoylformate decarboxylase activity"/>
    <property type="evidence" value="ECO:0007669"/>
    <property type="project" value="UniProtKB-EC"/>
</dbReference>
<dbReference type="InterPro" id="IPR029061">
    <property type="entry name" value="THDP-binding"/>
</dbReference>
<dbReference type="Pfam" id="PF02776">
    <property type="entry name" value="TPP_enzyme_N"/>
    <property type="match status" value="1"/>
</dbReference>
<dbReference type="Proteomes" id="UP001265550">
    <property type="component" value="Unassembled WGS sequence"/>
</dbReference>
<reference evidence="7 8" key="1">
    <citation type="submission" date="2023-07" db="EMBL/GenBank/DDBJ databases">
        <title>Sorghum-associated microbial communities from plants grown in Nebraska, USA.</title>
        <authorList>
            <person name="Schachtman D."/>
        </authorList>
    </citation>
    <scope>NUCLEOTIDE SEQUENCE [LARGE SCALE GENOMIC DNA]</scope>
    <source>
        <strain evidence="7 8">BE240</strain>
    </source>
</reference>
<dbReference type="EC" id="4.1.1.7" evidence="7"/>
<sequence length="529" mass="55900">MSPVSLPPFTVRDGVYDVLRQFGVDTIFGNPGSTELPMFRHFPSDIQYVLGLQEAVCVGMADGYAQASGKVGFVNLHSAAGVGHGMGNIYTAFKNRTPLVIIAGQQSRSIQALDAYLASERATELPQPYVKWSIEPARAQDVPQAIATACRRALQAPCGPVLVSVPSDDWDQPAEPVVHRSVSPCTAPEPQAIAALAQALAACERPVFVTGAEVDRSGAWDEIVALAERHGAKVFNSPMSARAGFPEDHALFHGFLPAVKAQIVQKLTGHDLVLVVGAPVFTYHVEGEGAHLPDGAALWQLTEDPDAAARAPVGTSVVGDVRLALQALQGAQPRRARAAPPAWVREARAEPGAPIQVAYLLQTISELRSPDDVIVEEAPTARVVMHQHLPILRPRSFFTMASGGLGHSMPAAAGIALAWRERRVIAIIGDGSSMYSIQTLWTAAQLGLNVTFVVVNNRRYGAMKRFGGVLGFPAGAVLPGTDLPGIDFVALAQGHGVPGERVQEAAQLRAALASAFGTAGPTLVEVLVA</sequence>
<organism evidence="7 8">
    <name type="scientific">Hydrogenophaga laconesensis</name>
    <dbReference type="NCBI Taxonomy" id="1805971"/>
    <lineage>
        <taxon>Bacteria</taxon>
        <taxon>Pseudomonadati</taxon>
        <taxon>Pseudomonadota</taxon>
        <taxon>Betaproteobacteria</taxon>
        <taxon>Burkholderiales</taxon>
        <taxon>Comamonadaceae</taxon>
        <taxon>Hydrogenophaga</taxon>
    </lineage>
</organism>
<dbReference type="InterPro" id="IPR011766">
    <property type="entry name" value="TPP_enzyme_TPP-bd"/>
</dbReference>
<gene>
    <name evidence="7" type="ORF">J2X09_001316</name>
</gene>
<protein>
    <submittedName>
        <fullName evidence="7">Benzoylformate decarboxylase</fullName>
        <ecNumber evidence="7">4.1.1.7</ecNumber>
    </submittedName>
</protein>
<dbReference type="Pfam" id="PF00205">
    <property type="entry name" value="TPP_enzyme_M"/>
    <property type="match status" value="1"/>
</dbReference>
<dbReference type="SUPFAM" id="SSF52467">
    <property type="entry name" value="DHS-like NAD/FAD-binding domain"/>
    <property type="match status" value="1"/>
</dbReference>
<dbReference type="InterPro" id="IPR012000">
    <property type="entry name" value="Thiamin_PyroP_enz_cen_dom"/>
</dbReference>
<evidence type="ECO:0000313" key="8">
    <source>
        <dbReference type="Proteomes" id="UP001265550"/>
    </source>
</evidence>
<dbReference type="Pfam" id="PF02775">
    <property type="entry name" value="TPP_enzyme_C"/>
    <property type="match status" value="1"/>
</dbReference>
<comment type="similarity">
    <text evidence="1 3">Belongs to the TPP enzyme family.</text>
</comment>
<dbReference type="Gene3D" id="3.40.50.1220">
    <property type="entry name" value="TPP-binding domain"/>
    <property type="match status" value="1"/>
</dbReference>
<feature type="domain" description="Thiamine pyrophosphate enzyme N-terminal TPP-binding" evidence="6">
    <location>
        <begin position="10"/>
        <end position="112"/>
    </location>
</feature>
<keyword evidence="8" id="KW-1185">Reference proteome</keyword>
<dbReference type="InterPro" id="IPR012001">
    <property type="entry name" value="Thiamin_PyroP_enz_TPP-bd_dom"/>
</dbReference>
<dbReference type="InterPro" id="IPR045229">
    <property type="entry name" value="TPP_enz"/>
</dbReference>
<keyword evidence="2 3" id="KW-0786">Thiamine pyrophosphate</keyword>